<dbReference type="GO" id="GO:0034338">
    <property type="term" value="F:short-chain carboxylesterase activity"/>
    <property type="evidence" value="ECO:0007669"/>
    <property type="project" value="TreeGrafter"/>
</dbReference>
<dbReference type="KEGG" id="mbah:HYN46_07450"/>
<protein>
    <submittedName>
        <fullName evidence="4">Alpha/beta fold hydrolase</fullName>
    </submittedName>
</protein>
<dbReference type="Pfam" id="PF00561">
    <property type="entry name" value="Abhydrolase_1"/>
    <property type="match status" value="1"/>
</dbReference>
<organism evidence="4 5">
    <name type="scientific">Aquirhabdus parva</name>
    <dbReference type="NCBI Taxonomy" id="2283318"/>
    <lineage>
        <taxon>Bacteria</taxon>
        <taxon>Pseudomonadati</taxon>
        <taxon>Pseudomonadota</taxon>
        <taxon>Gammaproteobacteria</taxon>
        <taxon>Moraxellales</taxon>
        <taxon>Moraxellaceae</taxon>
        <taxon>Aquirhabdus</taxon>
    </lineage>
</organism>
<keyword evidence="4" id="KW-0378">Hydrolase</keyword>
<evidence type="ECO:0000259" key="3">
    <source>
        <dbReference type="Pfam" id="PF00561"/>
    </source>
</evidence>
<dbReference type="Gene3D" id="3.40.50.1820">
    <property type="entry name" value="alpha/beta hydrolase"/>
    <property type="match status" value="1"/>
</dbReference>
<dbReference type="InterPro" id="IPR050960">
    <property type="entry name" value="AB_hydrolase_4_sf"/>
</dbReference>
<evidence type="ECO:0000313" key="5">
    <source>
        <dbReference type="Proteomes" id="UP000253940"/>
    </source>
</evidence>
<dbReference type="AlphaFoldDB" id="A0A345P5X1"/>
<reference evidence="4 5" key="1">
    <citation type="submission" date="2018-07" db="EMBL/GenBank/DDBJ databases">
        <title>Genome sequencing of Moraxellaceae gen. HYN0046.</title>
        <authorList>
            <person name="Kim M."/>
            <person name="Yi H."/>
        </authorList>
    </citation>
    <scope>NUCLEOTIDE SEQUENCE [LARGE SCALE GENOMIC DNA]</scope>
    <source>
        <strain evidence="4 5">HYN0046</strain>
    </source>
</reference>
<dbReference type="SUPFAM" id="SSF53474">
    <property type="entry name" value="alpha/beta-Hydrolases"/>
    <property type="match status" value="1"/>
</dbReference>
<evidence type="ECO:0000256" key="1">
    <source>
        <dbReference type="ARBA" id="ARBA00010884"/>
    </source>
</evidence>
<evidence type="ECO:0000313" key="4">
    <source>
        <dbReference type="EMBL" id="AXI02680.1"/>
    </source>
</evidence>
<dbReference type="RefSeq" id="WP_114898790.1">
    <property type="nucleotide sequence ID" value="NZ_CP031222.1"/>
</dbReference>
<evidence type="ECO:0000256" key="2">
    <source>
        <dbReference type="PIRSR" id="PIRSR005211-1"/>
    </source>
</evidence>
<name>A0A345P5X1_9GAMM</name>
<sequence>MFRIAATVTTMLGLNYWFRAAKKPKLFSVKCEDNQYIIQNIDQLNKKYYPTPWMYNTHLQLIALGLTKKFAPALRYDKVETLNMADGGHTALAWLGYDRAPTTPTIVVLHTITGSPQSMRGFMKDLAQMTGWRVVMCVRRGHADLKLEVPKINTMGSTDDLREQLNLIQQRFPQSPLYGVGISAGSGLLVRYLGEEAEKSVFRAGFAYCPGYNMDEAFQYTQPFYSRLMTKKLIKQFITPNRHQFKHLNTLNQLEQSRNLDDFHKHIYEVSGHGSRQEYFSLSNPFHVFSQVKTPLMILNAEDDPICKKENVDAYIRSNNLIPSSILVTTERGSHCAYYEGWQAKSWANRLIANYFLTIDSKK</sequence>
<dbReference type="Proteomes" id="UP000253940">
    <property type="component" value="Chromosome"/>
</dbReference>
<feature type="active site" description="Charge relay system" evidence="2">
    <location>
        <position position="183"/>
    </location>
</feature>
<feature type="domain" description="AB hydrolase-1" evidence="3">
    <location>
        <begin position="104"/>
        <end position="341"/>
    </location>
</feature>
<accession>A0A345P5X1</accession>
<dbReference type="InterPro" id="IPR029058">
    <property type="entry name" value="AB_hydrolase_fold"/>
</dbReference>
<dbReference type="PIRSF" id="PIRSF005211">
    <property type="entry name" value="Ab_hydro_YheT"/>
    <property type="match status" value="1"/>
</dbReference>
<dbReference type="GO" id="GO:0047372">
    <property type="term" value="F:monoacylglycerol lipase activity"/>
    <property type="evidence" value="ECO:0007669"/>
    <property type="project" value="TreeGrafter"/>
</dbReference>
<dbReference type="OrthoDB" id="6794451at2"/>
<gene>
    <name evidence="4" type="ORF">HYN46_07450</name>
</gene>
<keyword evidence="5" id="KW-1185">Reference proteome</keyword>
<dbReference type="PANTHER" id="PTHR10794:SF93">
    <property type="entry name" value="SERINE AMINOPEPTIDASE S33 DOMAIN-CONTAINING PROTEIN"/>
    <property type="match status" value="1"/>
</dbReference>
<dbReference type="EMBL" id="CP031222">
    <property type="protein sequence ID" value="AXI02680.1"/>
    <property type="molecule type" value="Genomic_DNA"/>
</dbReference>
<proteinExistence type="inferred from homology"/>
<comment type="similarity">
    <text evidence="1">Belongs to the AB hydrolase superfamily. AB hydrolase 4 family.</text>
</comment>
<dbReference type="InterPro" id="IPR000073">
    <property type="entry name" value="AB_hydrolase_1"/>
</dbReference>
<dbReference type="PANTHER" id="PTHR10794">
    <property type="entry name" value="ABHYDROLASE DOMAIN-CONTAINING PROTEIN"/>
    <property type="match status" value="1"/>
</dbReference>
<feature type="active site" description="Charge relay system" evidence="2">
    <location>
        <position position="335"/>
    </location>
</feature>
<dbReference type="InterPro" id="IPR012020">
    <property type="entry name" value="ABHD4"/>
</dbReference>
<feature type="active site" description="Charge relay system" evidence="2">
    <location>
        <position position="304"/>
    </location>
</feature>